<evidence type="ECO:0000313" key="4">
    <source>
        <dbReference type="EMBL" id="AKF05590.1"/>
    </source>
</evidence>
<reference evidence="4 5" key="1">
    <citation type="submission" date="2015-03" db="EMBL/GenBank/DDBJ databases">
        <title>Genome assembly of Sandaracinus amylolyticus DSM 53668.</title>
        <authorList>
            <person name="Sharma G."/>
            <person name="Subramanian S."/>
        </authorList>
    </citation>
    <scope>NUCLEOTIDE SEQUENCE [LARGE SCALE GENOMIC DNA]</scope>
    <source>
        <strain evidence="4 5">DSM 53668</strain>
    </source>
</reference>
<keyword evidence="4" id="KW-0413">Isomerase</keyword>
<dbReference type="InterPro" id="IPR013229">
    <property type="entry name" value="PEGA"/>
</dbReference>
<feature type="region of interest" description="Disordered" evidence="1">
    <location>
        <begin position="1"/>
        <end position="24"/>
    </location>
</feature>
<dbReference type="KEGG" id="samy:DB32_002739"/>
<proteinExistence type="predicted"/>
<gene>
    <name evidence="4" type="ORF">DB32_002739</name>
</gene>
<feature type="region of interest" description="Disordered" evidence="1">
    <location>
        <begin position="208"/>
        <end position="231"/>
    </location>
</feature>
<dbReference type="AlphaFoldDB" id="A0A0F6W2I0"/>
<dbReference type="STRING" id="927083.DB32_002739"/>
<dbReference type="SUPFAM" id="SSF48452">
    <property type="entry name" value="TPR-like"/>
    <property type="match status" value="1"/>
</dbReference>
<keyword evidence="2" id="KW-0472">Membrane</keyword>
<feature type="compositionally biased region" description="Acidic residues" evidence="1">
    <location>
        <begin position="208"/>
        <end position="217"/>
    </location>
</feature>
<keyword evidence="2" id="KW-0812">Transmembrane</keyword>
<evidence type="ECO:0000256" key="1">
    <source>
        <dbReference type="SAM" id="MobiDB-lite"/>
    </source>
</evidence>
<keyword evidence="5" id="KW-1185">Reference proteome</keyword>
<dbReference type="GO" id="GO:0016853">
    <property type="term" value="F:isomerase activity"/>
    <property type="evidence" value="ECO:0007669"/>
    <property type="project" value="UniProtKB-KW"/>
</dbReference>
<name>A0A0F6W2I0_9BACT</name>
<dbReference type="Gene3D" id="1.25.40.10">
    <property type="entry name" value="Tetratricopeptide repeat domain"/>
    <property type="match status" value="1"/>
</dbReference>
<dbReference type="InterPro" id="IPR011990">
    <property type="entry name" value="TPR-like_helical_dom_sf"/>
</dbReference>
<evidence type="ECO:0000313" key="5">
    <source>
        <dbReference type="Proteomes" id="UP000034883"/>
    </source>
</evidence>
<feature type="transmembrane region" description="Helical" evidence="2">
    <location>
        <begin position="276"/>
        <end position="300"/>
    </location>
</feature>
<feature type="region of interest" description="Disordered" evidence="1">
    <location>
        <begin position="303"/>
        <end position="341"/>
    </location>
</feature>
<feature type="domain" description="PEGA" evidence="3">
    <location>
        <begin position="119"/>
        <end position="186"/>
    </location>
</feature>
<accession>A0A0F6W2I0</accession>
<protein>
    <submittedName>
        <fullName evidence="4">Thiol-disulfide isomerase</fullName>
    </submittedName>
</protein>
<organism evidence="4 5">
    <name type="scientific">Sandaracinus amylolyticus</name>
    <dbReference type="NCBI Taxonomy" id="927083"/>
    <lineage>
        <taxon>Bacteria</taxon>
        <taxon>Pseudomonadati</taxon>
        <taxon>Myxococcota</taxon>
        <taxon>Polyangia</taxon>
        <taxon>Polyangiales</taxon>
        <taxon>Sandaracinaceae</taxon>
        <taxon>Sandaracinus</taxon>
    </lineage>
</organism>
<evidence type="ECO:0000256" key="2">
    <source>
        <dbReference type="SAM" id="Phobius"/>
    </source>
</evidence>
<feature type="compositionally biased region" description="Low complexity" evidence="1">
    <location>
        <begin position="1"/>
        <end position="17"/>
    </location>
</feature>
<keyword evidence="2" id="KW-1133">Transmembrane helix</keyword>
<dbReference type="Proteomes" id="UP000034883">
    <property type="component" value="Chromosome"/>
</dbReference>
<feature type="transmembrane region" description="Helical" evidence="2">
    <location>
        <begin position="231"/>
        <end position="255"/>
    </location>
</feature>
<dbReference type="EMBL" id="CP011125">
    <property type="protein sequence ID" value="AKF05590.1"/>
    <property type="molecule type" value="Genomic_DNA"/>
</dbReference>
<evidence type="ECO:0000259" key="3">
    <source>
        <dbReference type="Pfam" id="PF08308"/>
    </source>
</evidence>
<dbReference type="Pfam" id="PF08308">
    <property type="entry name" value="PEGA"/>
    <property type="match status" value="1"/>
</dbReference>
<sequence length="341" mass="34731">MAPGLASAQQAAAPTAEQRQRARELYGEGQAHFEAGRFAEAQAAFEGAYREVPNPVVLLGVASAQEGLGQPLDAARTLRRYLRERPDAPDRATIEQRIAAMDPNGVTASQEPAAPAATGTIRVVCTPAGAAIALDGTDTGRTAPADLEVPAGEHTITLTLAGYQPITETVNVAAGGMNELALTLVEASAEGEGLQGEGDAFGEGGVEEATAEGEAEGAAEPPPPADTGPSAGVWVTTAIAGVGLVTGTIFGFLALSEQSDFDAMPTADAADRGETFALIADLSFGVAIAAGVTAIVLYAVDRPQPESETPPETARRDEGPRFTLAPWASPTSGGAAARIEF</sequence>